<evidence type="ECO:0000313" key="6">
    <source>
        <dbReference type="Proteomes" id="UP001646141"/>
    </source>
</evidence>
<dbReference type="PROSITE" id="PS50043">
    <property type="entry name" value="HTH_LUXR_2"/>
    <property type="match status" value="1"/>
</dbReference>
<dbReference type="EMBL" id="QYAD01000001">
    <property type="protein sequence ID" value="MBL3688689.1"/>
    <property type="molecule type" value="Genomic_DNA"/>
</dbReference>
<dbReference type="Gene3D" id="1.10.10.10">
    <property type="entry name" value="Winged helix-like DNA-binding domain superfamily/Winged helix DNA-binding domain"/>
    <property type="match status" value="1"/>
</dbReference>
<dbReference type="InterPro" id="IPR000792">
    <property type="entry name" value="Tscrpt_reg_LuxR_C"/>
</dbReference>
<dbReference type="Proteomes" id="UP001646141">
    <property type="component" value="Unassembled WGS sequence"/>
</dbReference>
<proteinExistence type="predicted"/>
<evidence type="ECO:0000259" key="4">
    <source>
        <dbReference type="PROSITE" id="PS50043"/>
    </source>
</evidence>
<dbReference type="PRINTS" id="PR00038">
    <property type="entry name" value="HTHLUXR"/>
</dbReference>
<evidence type="ECO:0000256" key="3">
    <source>
        <dbReference type="ARBA" id="ARBA00023163"/>
    </source>
</evidence>
<keyword evidence="3" id="KW-0804">Transcription</keyword>
<dbReference type="SMART" id="SM00421">
    <property type="entry name" value="HTH_LUXR"/>
    <property type="match status" value="1"/>
</dbReference>
<reference evidence="5 6" key="1">
    <citation type="submission" date="2018-09" db="EMBL/GenBank/DDBJ databases">
        <title>Comparative genomics of Leucobacter spp.</title>
        <authorList>
            <person name="Reis A.C."/>
            <person name="Kolvenbach B.A."/>
            <person name="Corvini P.F.X."/>
            <person name="Nunes O.C."/>
        </authorList>
    </citation>
    <scope>NUCLEOTIDE SEQUENCE [LARGE SCALE GENOMIC DNA]</scope>
    <source>
        <strain evidence="5 6">L-1</strain>
    </source>
</reference>
<evidence type="ECO:0000256" key="2">
    <source>
        <dbReference type="ARBA" id="ARBA00023125"/>
    </source>
</evidence>
<evidence type="ECO:0000256" key="1">
    <source>
        <dbReference type="ARBA" id="ARBA00023015"/>
    </source>
</evidence>
<feature type="domain" description="HTH luxR-type" evidence="4">
    <location>
        <begin position="437"/>
        <end position="502"/>
    </location>
</feature>
<dbReference type="RefSeq" id="WP_202380711.1">
    <property type="nucleotide sequence ID" value="NZ_BAAAMA010000003.1"/>
</dbReference>
<dbReference type="SUPFAM" id="SSF48452">
    <property type="entry name" value="TPR-like"/>
    <property type="match status" value="1"/>
</dbReference>
<protein>
    <recommendedName>
        <fullName evidence="4">HTH luxR-type domain-containing protein</fullName>
    </recommendedName>
</protein>
<keyword evidence="1" id="KW-0805">Transcription regulation</keyword>
<dbReference type="InterPro" id="IPR016032">
    <property type="entry name" value="Sig_transdc_resp-reg_C-effctor"/>
</dbReference>
<gene>
    <name evidence="5" type="ORF">D3226_01780</name>
</gene>
<dbReference type="Gene3D" id="1.25.40.10">
    <property type="entry name" value="Tetratricopeptide repeat domain"/>
    <property type="match status" value="1"/>
</dbReference>
<accession>A0ABS1SL25</accession>
<keyword evidence="6" id="KW-1185">Reference proteome</keyword>
<evidence type="ECO:0000313" key="5">
    <source>
        <dbReference type="EMBL" id="MBL3688689.1"/>
    </source>
</evidence>
<dbReference type="InterPro" id="IPR036388">
    <property type="entry name" value="WH-like_DNA-bd_sf"/>
</dbReference>
<keyword evidence="2" id="KW-0238">DNA-binding</keyword>
<sequence length="504" mass="55213">MHENPGFRQLADAVREFEVACAGETVEEALAYFDVFALEVWFGATPSRLRILLGGLMQRGAPRSSVAGAVYAFLMGTPIETPLTATRLGDQVLPEAEPFARMFEHRLRGQTCDAVRAGEEIAALRLEPNAVFDRRGGWNLFLSVQLGTTAMLAGDIAQALRHFTEAWMHPPAPVLRCLLREAYAKAALIEACDGDPSLARRYLAQAVSISRTTSWLEPGIDAIVTLASALLEPDPTVARSLLDSIPLGQVGEMWPFGAITANRILTTQGDEAEAQRRLDMFEGMSLSRTPGVGYPGSMVALLQAGNMLARDNAHEAERLIATADPELPRAQLGQALVSLKVGQPRKAQQQLLRMPEMETGLRRIAVLRHALLAATHLRLDQRAECEAVLRRVVRLPGTFSMDDAQQFEPAVRALAEQLVPEWPKTDPKHNSPFARATSGTGRHLTERELEVLALLASGRSREEIAAAQFISLNTLKTQLRSVYRKLGVSQRSSAVLEAERRGLI</sequence>
<organism evidence="5 6">
    <name type="scientific">Leucobacter chromiireducens subsp. chromiireducens</name>
    <dbReference type="NCBI Taxonomy" id="660067"/>
    <lineage>
        <taxon>Bacteria</taxon>
        <taxon>Bacillati</taxon>
        <taxon>Actinomycetota</taxon>
        <taxon>Actinomycetes</taxon>
        <taxon>Micrococcales</taxon>
        <taxon>Microbacteriaceae</taxon>
        <taxon>Leucobacter</taxon>
    </lineage>
</organism>
<dbReference type="CDD" id="cd06170">
    <property type="entry name" value="LuxR_C_like"/>
    <property type="match status" value="1"/>
</dbReference>
<dbReference type="Pfam" id="PF00196">
    <property type="entry name" value="GerE"/>
    <property type="match status" value="1"/>
</dbReference>
<dbReference type="PANTHER" id="PTHR44688:SF16">
    <property type="entry name" value="DNA-BINDING TRANSCRIPTIONAL ACTIVATOR DEVR_DOSR"/>
    <property type="match status" value="1"/>
</dbReference>
<comment type="caution">
    <text evidence="5">The sequence shown here is derived from an EMBL/GenBank/DDBJ whole genome shotgun (WGS) entry which is preliminary data.</text>
</comment>
<name>A0ABS1SL25_9MICO</name>
<dbReference type="PANTHER" id="PTHR44688">
    <property type="entry name" value="DNA-BINDING TRANSCRIPTIONAL ACTIVATOR DEVR_DOSR"/>
    <property type="match status" value="1"/>
</dbReference>
<dbReference type="InterPro" id="IPR011990">
    <property type="entry name" value="TPR-like_helical_dom_sf"/>
</dbReference>
<dbReference type="SUPFAM" id="SSF46894">
    <property type="entry name" value="C-terminal effector domain of the bipartite response regulators"/>
    <property type="match status" value="1"/>
</dbReference>